<proteinExistence type="predicted"/>
<dbReference type="AlphaFoldDB" id="A0AAW2IJC6"/>
<comment type="caution">
    <text evidence="1">The sequence shown here is derived from an EMBL/GenBank/DDBJ whole genome shotgun (WGS) entry which is preliminary data.</text>
</comment>
<reference evidence="1" key="1">
    <citation type="submission" date="2020-06" db="EMBL/GenBank/DDBJ databases">
        <authorList>
            <person name="Li T."/>
            <person name="Hu X."/>
            <person name="Zhang T."/>
            <person name="Song X."/>
            <person name="Zhang H."/>
            <person name="Dai N."/>
            <person name="Sheng W."/>
            <person name="Hou X."/>
            <person name="Wei L."/>
        </authorList>
    </citation>
    <scope>NUCLEOTIDE SEQUENCE</scope>
    <source>
        <strain evidence="1">G02</strain>
        <tissue evidence="1">Leaf</tissue>
    </source>
</reference>
<accession>A0AAW2IJC6</accession>
<protein>
    <submittedName>
        <fullName evidence="1">Uncharacterized protein</fullName>
    </submittedName>
</protein>
<name>A0AAW2IJC6_SESRA</name>
<gene>
    <name evidence="1" type="ORF">Sradi_7262300</name>
</gene>
<evidence type="ECO:0000313" key="1">
    <source>
        <dbReference type="EMBL" id="KAL0282434.1"/>
    </source>
</evidence>
<reference evidence="1" key="2">
    <citation type="journal article" date="2024" name="Plant">
        <title>Genomic evolution and insights into agronomic trait innovations of Sesamum species.</title>
        <authorList>
            <person name="Miao H."/>
            <person name="Wang L."/>
            <person name="Qu L."/>
            <person name="Liu H."/>
            <person name="Sun Y."/>
            <person name="Le M."/>
            <person name="Wang Q."/>
            <person name="Wei S."/>
            <person name="Zheng Y."/>
            <person name="Lin W."/>
            <person name="Duan Y."/>
            <person name="Cao H."/>
            <person name="Xiong S."/>
            <person name="Wang X."/>
            <person name="Wei L."/>
            <person name="Li C."/>
            <person name="Ma Q."/>
            <person name="Ju M."/>
            <person name="Zhao R."/>
            <person name="Li G."/>
            <person name="Mu C."/>
            <person name="Tian Q."/>
            <person name="Mei H."/>
            <person name="Zhang T."/>
            <person name="Gao T."/>
            <person name="Zhang H."/>
        </authorList>
    </citation>
    <scope>NUCLEOTIDE SEQUENCE</scope>
    <source>
        <strain evidence="1">G02</strain>
    </source>
</reference>
<sequence>MHHPERVFRQFGMVQDRRGRHGEDWASFHRDYIVKWNDVQSMLVVRPEIVNGRGTVPDYMNGITKLHVLVVDPFHLVSTSKHICIVLGELGPPDYAQVQCQRDPNTLPHTMAQTSLDMSFYMLEYYNIEE</sequence>
<dbReference type="EMBL" id="JACGWJ010001437">
    <property type="protein sequence ID" value="KAL0282434.1"/>
    <property type="molecule type" value="Genomic_DNA"/>
</dbReference>
<organism evidence="1">
    <name type="scientific">Sesamum radiatum</name>
    <name type="common">Black benniseed</name>
    <dbReference type="NCBI Taxonomy" id="300843"/>
    <lineage>
        <taxon>Eukaryota</taxon>
        <taxon>Viridiplantae</taxon>
        <taxon>Streptophyta</taxon>
        <taxon>Embryophyta</taxon>
        <taxon>Tracheophyta</taxon>
        <taxon>Spermatophyta</taxon>
        <taxon>Magnoliopsida</taxon>
        <taxon>eudicotyledons</taxon>
        <taxon>Gunneridae</taxon>
        <taxon>Pentapetalae</taxon>
        <taxon>asterids</taxon>
        <taxon>lamiids</taxon>
        <taxon>Lamiales</taxon>
        <taxon>Pedaliaceae</taxon>
        <taxon>Sesamum</taxon>
    </lineage>
</organism>